<dbReference type="InParanoid" id="A0A1X7VML2"/>
<organism evidence="1">
    <name type="scientific">Amphimedon queenslandica</name>
    <name type="common">Sponge</name>
    <dbReference type="NCBI Taxonomy" id="400682"/>
    <lineage>
        <taxon>Eukaryota</taxon>
        <taxon>Metazoa</taxon>
        <taxon>Porifera</taxon>
        <taxon>Demospongiae</taxon>
        <taxon>Heteroscleromorpha</taxon>
        <taxon>Haplosclerida</taxon>
        <taxon>Niphatidae</taxon>
        <taxon>Amphimedon</taxon>
    </lineage>
</organism>
<proteinExistence type="predicted"/>
<dbReference type="eggNOG" id="ENOG502S76K">
    <property type="taxonomic scope" value="Eukaryota"/>
</dbReference>
<dbReference type="AlphaFoldDB" id="A0A1X7VML2"/>
<accession>A0A1X7VML2</accession>
<protein>
    <submittedName>
        <fullName evidence="1">Uncharacterized protein</fullName>
    </submittedName>
</protein>
<name>A0A1X7VML2_AMPQE</name>
<evidence type="ECO:0000313" key="1">
    <source>
        <dbReference type="EnsemblMetazoa" id="Aqu2.1.41114_001"/>
    </source>
</evidence>
<dbReference type="OrthoDB" id="9993283at2759"/>
<dbReference type="EnsemblMetazoa" id="Aqu2.1.41114_001">
    <property type="protein sequence ID" value="Aqu2.1.41114_001"/>
    <property type="gene ID" value="Aqu2.1.41114"/>
</dbReference>
<reference evidence="1" key="1">
    <citation type="submission" date="2017-05" db="UniProtKB">
        <authorList>
            <consortium name="EnsemblMetazoa"/>
        </authorList>
    </citation>
    <scope>IDENTIFICATION</scope>
</reference>
<sequence length="170" mass="19429">MDSSPSHVFCLSRAQASIQSLLRPGLWLPGIRTPHQYSEVWEVEEPPQQAFDEILKSIRSVIDKDKEMMELKEADEERLFIQLFSFTRRCNWLDVIEIQIDASLMQSETTVSVKGFSTGIFPVSLPLSFLWSALFCWIPFKDVGINQKRVTAIRQAMNINCTVASKGRTC</sequence>